<dbReference type="InterPro" id="IPR002513">
    <property type="entry name" value="Tn3_Tnp_DDE_dom"/>
</dbReference>
<dbReference type="EMBL" id="NBTZ01000036">
    <property type="protein sequence ID" value="OTP76526.1"/>
    <property type="molecule type" value="Genomic_DNA"/>
</dbReference>
<reference evidence="2 3" key="1">
    <citation type="submission" date="2017-03" db="EMBL/GenBank/DDBJ databases">
        <title>Genome analysis of strain PAMC 26577.</title>
        <authorList>
            <person name="Oh H.-M."/>
            <person name="Yang J.-A."/>
        </authorList>
    </citation>
    <scope>NUCLEOTIDE SEQUENCE [LARGE SCALE GENOMIC DNA]</scope>
    <source>
        <strain evidence="2 3">PAMC 26577</strain>
    </source>
</reference>
<feature type="domain" description="Tn3 transposase DDE" evidence="1">
    <location>
        <begin position="3"/>
        <end position="76"/>
    </location>
</feature>
<dbReference type="GO" id="GO:0006313">
    <property type="term" value="P:DNA transposition"/>
    <property type="evidence" value="ECO:0007669"/>
    <property type="project" value="InterPro"/>
</dbReference>
<dbReference type="GO" id="GO:0004803">
    <property type="term" value="F:transposase activity"/>
    <property type="evidence" value="ECO:0007669"/>
    <property type="project" value="InterPro"/>
</dbReference>
<protein>
    <submittedName>
        <fullName evidence="2">TnpA transposase</fullName>
    </submittedName>
</protein>
<accession>A0A242N062</accession>
<evidence type="ECO:0000313" key="2">
    <source>
        <dbReference type="EMBL" id="OTP76526.1"/>
    </source>
</evidence>
<dbReference type="AlphaFoldDB" id="A0A242N062"/>
<organism evidence="2 3">
    <name type="scientific">Caballeronia sordidicola</name>
    <name type="common">Burkholderia sordidicola</name>
    <dbReference type="NCBI Taxonomy" id="196367"/>
    <lineage>
        <taxon>Bacteria</taxon>
        <taxon>Pseudomonadati</taxon>
        <taxon>Pseudomonadota</taxon>
        <taxon>Betaproteobacteria</taxon>
        <taxon>Burkholderiales</taxon>
        <taxon>Burkholderiaceae</taxon>
        <taxon>Caballeronia</taxon>
    </lineage>
</organism>
<proteinExistence type="predicted"/>
<dbReference type="RefSeq" id="WP_075359246.1">
    <property type="nucleotide sequence ID" value="NZ_MSRG01000065.1"/>
</dbReference>
<sequence length="100" mass="11547">MNVFDHPLYHESEPRIEEDYTETKGFTDHLLAIFPAVGCCLAPRIRVLKEKKRYVSNDATLYPVLKDLFGDKPINTWIVWLNGTPQPFESFAPDHALDSR</sequence>
<gene>
    <name evidence="2" type="ORF">PAMC26577_10680</name>
</gene>
<name>A0A242N062_CABSO</name>
<dbReference type="Pfam" id="PF01526">
    <property type="entry name" value="DDE_Tnp_Tn3"/>
    <property type="match status" value="1"/>
</dbReference>
<evidence type="ECO:0000259" key="1">
    <source>
        <dbReference type="Pfam" id="PF01526"/>
    </source>
</evidence>
<comment type="caution">
    <text evidence="2">The sequence shown here is derived from an EMBL/GenBank/DDBJ whole genome shotgun (WGS) entry which is preliminary data.</text>
</comment>
<dbReference type="Proteomes" id="UP000195221">
    <property type="component" value="Unassembled WGS sequence"/>
</dbReference>
<evidence type="ECO:0000313" key="3">
    <source>
        <dbReference type="Proteomes" id="UP000195221"/>
    </source>
</evidence>